<dbReference type="AlphaFoldDB" id="W3XA89"/>
<feature type="coiled-coil region" evidence="5">
    <location>
        <begin position="172"/>
        <end position="199"/>
    </location>
</feature>
<dbReference type="CDD" id="cd24162">
    <property type="entry name" value="Prp3_C"/>
    <property type="match status" value="1"/>
</dbReference>
<dbReference type="GO" id="GO:0046540">
    <property type="term" value="C:U4/U6 x U5 tri-snRNP complex"/>
    <property type="evidence" value="ECO:0007669"/>
    <property type="project" value="EnsemblFungi"/>
</dbReference>
<keyword evidence="2" id="KW-0507">mRNA processing</keyword>
<evidence type="ECO:0000313" key="10">
    <source>
        <dbReference type="Proteomes" id="UP000030651"/>
    </source>
</evidence>
<dbReference type="GeneID" id="19272327"/>
<dbReference type="InterPro" id="IPR010541">
    <property type="entry name" value="Prp3_C"/>
</dbReference>
<dbReference type="EMBL" id="KI912112">
    <property type="protein sequence ID" value="ETS82312.1"/>
    <property type="molecule type" value="Genomic_DNA"/>
</dbReference>
<evidence type="ECO:0000256" key="2">
    <source>
        <dbReference type="ARBA" id="ARBA00022664"/>
    </source>
</evidence>
<feature type="domain" description="Pre-mRNA-splicing factor 3" evidence="8">
    <location>
        <begin position="140"/>
        <end position="338"/>
    </location>
</feature>
<dbReference type="Pfam" id="PF06544">
    <property type="entry name" value="Prp3_C"/>
    <property type="match status" value="1"/>
</dbReference>
<evidence type="ECO:0000256" key="1">
    <source>
        <dbReference type="ARBA" id="ARBA00004123"/>
    </source>
</evidence>
<dbReference type="RefSeq" id="XP_007834086.1">
    <property type="nucleotide sequence ID" value="XM_007835895.1"/>
</dbReference>
<dbReference type="STRING" id="1229662.W3XA89"/>
<feature type="region of interest" description="Disordered" evidence="6">
    <location>
        <begin position="1"/>
        <end position="26"/>
    </location>
</feature>
<evidence type="ECO:0000256" key="3">
    <source>
        <dbReference type="ARBA" id="ARBA00023187"/>
    </source>
</evidence>
<keyword evidence="3" id="KW-0508">mRNA splicing</keyword>
<dbReference type="Pfam" id="PF08572">
    <property type="entry name" value="PRP3"/>
    <property type="match status" value="1"/>
</dbReference>
<comment type="subcellular location">
    <subcellularLocation>
        <location evidence="1">Nucleus</location>
    </subcellularLocation>
</comment>
<keyword evidence="4" id="KW-0539">Nucleus</keyword>
<evidence type="ECO:0000259" key="8">
    <source>
        <dbReference type="Pfam" id="PF08572"/>
    </source>
</evidence>
<dbReference type="InterPro" id="IPR013881">
    <property type="entry name" value="Pre-mRNA_splic_Prp3_dom"/>
</dbReference>
<dbReference type="PANTHER" id="PTHR14212:SF0">
    <property type="entry name" value="U4_U6 SMALL NUCLEAR RIBONUCLEOPROTEIN PRP3"/>
    <property type="match status" value="1"/>
</dbReference>
<keyword evidence="10" id="KW-1185">Reference proteome</keyword>
<gene>
    <name evidence="9" type="ORF">PFICI_07314</name>
</gene>
<dbReference type="FunCoup" id="W3XA89">
    <property type="interactions" value="710"/>
</dbReference>
<feature type="compositionally biased region" description="Pro residues" evidence="6">
    <location>
        <begin position="56"/>
        <end position="65"/>
    </location>
</feature>
<accession>W3XA89</accession>
<dbReference type="InParanoid" id="W3XA89"/>
<protein>
    <recommendedName>
        <fullName evidence="11">Pre-mRNA-splicing factor 3 domain-containing protein</fullName>
    </recommendedName>
</protein>
<reference evidence="10" key="1">
    <citation type="journal article" date="2015" name="BMC Genomics">
        <title>Genomic and transcriptomic analysis of the endophytic fungus Pestalotiopsis fici reveals its lifestyle and high potential for synthesis of natural products.</title>
        <authorList>
            <person name="Wang X."/>
            <person name="Zhang X."/>
            <person name="Liu L."/>
            <person name="Xiang M."/>
            <person name="Wang W."/>
            <person name="Sun X."/>
            <person name="Che Y."/>
            <person name="Guo L."/>
            <person name="Liu G."/>
            <person name="Guo L."/>
            <person name="Wang C."/>
            <person name="Yin W.B."/>
            <person name="Stadler M."/>
            <person name="Zhang X."/>
            <person name="Liu X."/>
        </authorList>
    </citation>
    <scope>NUCLEOTIDE SEQUENCE [LARGE SCALE GENOMIC DNA]</scope>
    <source>
        <strain evidence="10">W106-1 / CGMCC3.15140</strain>
    </source>
</reference>
<feature type="region of interest" description="Disordered" evidence="6">
    <location>
        <begin position="43"/>
        <end position="161"/>
    </location>
</feature>
<dbReference type="HOGENOM" id="CLU_015750_2_2_1"/>
<dbReference type="KEGG" id="pfy:PFICI_07314"/>
<keyword evidence="5" id="KW-0175">Coiled coil</keyword>
<evidence type="ECO:0000256" key="4">
    <source>
        <dbReference type="ARBA" id="ARBA00023242"/>
    </source>
</evidence>
<evidence type="ECO:0000313" key="9">
    <source>
        <dbReference type="EMBL" id="ETS82312.1"/>
    </source>
</evidence>
<evidence type="ECO:0000256" key="6">
    <source>
        <dbReference type="SAM" id="MobiDB-lite"/>
    </source>
</evidence>
<dbReference type="Proteomes" id="UP000030651">
    <property type="component" value="Unassembled WGS sequence"/>
</dbReference>
<name>W3XA89_PESFW</name>
<dbReference type="eggNOG" id="KOG2769">
    <property type="taxonomic scope" value="Eukaryota"/>
</dbReference>
<dbReference type="OMA" id="CVMHPRF"/>
<evidence type="ECO:0008006" key="11">
    <source>
        <dbReference type="Google" id="ProtNLM"/>
    </source>
</evidence>
<feature type="domain" description="Small nuclear ribonucleoprotein Prp3 C-terminal" evidence="7">
    <location>
        <begin position="363"/>
        <end position="501"/>
    </location>
</feature>
<dbReference type="OrthoDB" id="10264544at2759"/>
<dbReference type="InterPro" id="IPR027104">
    <property type="entry name" value="Prp3"/>
</dbReference>
<dbReference type="GO" id="GO:0045292">
    <property type="term" value="P:mRNA cis splicing, via spliceosome"/>
    <property type="evidence" value="ECO:0007669"/>
    <property type="project" value="EnsemblFungi"/>
</dbReference>
<evidence type="ECO:0000259" key="7">
    <source>
        <dbReference type="Pfam" id="PF06544"/>
    </source>
</evidence>
<organism evidence="9 10">
    <name type="scientific">Pestalotiopsis fici (strain W106-1 / CGMCC3.15140)</name>
    <dbReference type="NCBI Taxonomy" id="1229662"/>
    <lineage>
        <taxon>Eukaryota</taxon>
        <taxon>Fungi</taxon>
        <taxon>Dikarya</taxon>
        <taxon>Ascomycota</taxon>
        <taxon>Pezizomycotina</taxon>
        <taxon>Sordariomycetes</taxon>
        <taxon>Xylariomycetidae</taxon>
        <taxon>Amphisphaeriales</taxon>
        <taxon>Sporocadaceae</taxon>
        <taxon>Pestalotiopsis</taxon>
    </lineage>
</organism>
<feature type="compositionally biased region" description="Low complexity" evidence="6">
    <location>
        <begin position="93"/>
        <end position="113"/>
    </location>
</feature>
<proteinExistence type="predicted"/>
<sequence length="505" mass="55989">MDRHGSPALGPQNASARVSKGSESAAERLAALKARVAAAINTSSTRGPAGAVPGPGLAPNPPPGTGPAQVPAKATSGLNVPLHPALLGDIGGSSRSNNRSSHSQQHRSSQNRNDGAKPSTQPKRKQLDLSGPPPEDVKANPYYDPTIQGPAPRQPRQLQFNDPGKYIAQANAIRRQEKLEELKKKIAASTQKAADEDADVQKNFMVDAPPEVEWYDEGFVKDNNYDLINMDEIHALIQHPVPIDPDSAKQLSVKPMYLTAKEQKRVRRLRRAAVMAEERAKQRLGLLPPQPNKVTLNNMFKVLGDEAILDPSAAENRVRREINERRDKHLQENEERKLSKEEKVEKLARNQEKDVAREVHLLVYKINNLSNGSIRWKLSKNAEQLGCTGALILCPKFCLCICEAGPYGARKYRKLVEDRIDFTQNAPDKHKETTHELKEWLKATDAEGNLKDLSANEARLVFAGEVKAQAFSKFSSRVCETEQDARSFLARVKMENFWNLAKSMA</sequence>
<evidence type="ECO:0000256" key="5">
    <source>
        <dbReference type="SAM" id="Coils"/>
    </source>
</evidence>
<dbReference type="PANTHER" id="PTHR14212">
    <property type="entry name" value="U4/U6-ASSOCIATED RNA SPLICING FACTOR-RELATED"/>
    <property type="match status" value="1"/>
</dbReference>